<keyword evidence="12" id="KW-1185">Reference proteome</keyword>
<dbReference type="InterPro" id="IPR002401">
    <property type="entry name" value="Cyt_P450_E_grp-I"/>
</dbReference>
<dbReference type="InterPro" id="IPR036396">
    <property type="entry name" value="Cyt_P450_sf"/>
</dbReference>
<evidence type="ECO:0000313" key="11">
    <source>
        <dbReference type="EMBL" id="KAF7296845.1"/>
    </source>
</evidence>
<sequence>MAQCCCPHDFRAVLRGEPRTGRGTDRPGSQCPCPGPILVSRLSTHPRTRTRGLRGSNTFSRIPMAPLSSQSSALLLVTGIGIALYGLYAQRQSDKGAKKRFPPGPKKLPLLGNLLDMPSHHPWETYMAWSKQYKSDILHLDIAGQSLIVLCSLEATRDLLEKRSALYSDRPRSPMVVELMGYDYNVAMMKYGDEWRANRRLMNQDFGSVAKSRQFRPAQLAATRNLLRRLLQLEETAGPTGTSEYEDWIACFRRWTAEITMKSTYGIDLLETNDPYIRIAELAVGTLSAAGVPGKYLVDAIPLLKYIPAWVPGAGFQQDARIWRDYAKDLVEVPFAETKRQMQLGTAPPSFVASKLQGLCDPHAFYNAETVRSMAGTLYLGGADTTLSAFANFILAMLANPGAMRRAQAEIDGITGGVRLPSCEDYDAGHMPYVSALIKEVLRWRNLGPIAIPHYLASEDEYRGYRIPANSIVIGNTWAILHDEATYPEPYVFKPERFLLPLPDFGLEGNPTWQPDLSAVDPESAFGYGRRICPGRHMARVSLFLTIACVLAVFDVMKARDGEGKDVEPTYEYDSGFISFPLPFNCTIRRREKLRVEDVERLLDSLRTE</sequence>
<dbReference type="PROSITE" id="PS00086">
    <property type="entry name" value="CYTOCHROME_P450"/>
    <property type="match status" value="1"/>
</dbReference>
<keyword evidence="6 10" id="KW-0560">Oxidoreductase</keyword>
<evidence type="ECO:0000256" key="8">
    <source>
        <dbReference type="ARBA" id="ARBA00023033"/>
    </source>
</evidence>
<dbReference type="PRINTS" id="PR00463">
    <property type="entry name" value="EP450I"/>
</dbReference>
<evidence type="ECO:0000256" key="4">
    <source>
        <dbReference type="ARBA" id="ARBA00022617"/>
    </source>
</evidence>
<dbReference type="InterPro" id="IPR017972">
    <property type="entry name" value="Cyt_P450_CS"/>
</dbReference>
<dbReference type="InterPro" id="IPR001128">
    <property type="entry name" value="Cyt_P450"/>
</dbReference>
<dbReference type="OrthoDB" id="2789670at2759"/>
<dbReference type="PANTHER" id="PTHR46300:SF7">
    <property type="entry name" value="P450, PUTATIVE (EUROFUNG)-RELATED"/>
    <property type="match status" value="1"/>
</dbReference>
<dbReference type="SUPFAM" id="SSF48264">
    <property type="entry name" value="Cytochrome P450"/>
    <property type="match status" value="1"/>
</dbReference>
<dbReference type="CDD" id="cd11065">
    <property type="entry name" value="CYP64-like"/>
    <property type="match status" value="1"/>
</dbReference>
<dbReference type="GO" id="GO:0005506">
    <property type="term" value="F:iron ion binding"/>
    <property type="evidence" value="ECO:0007669"/>
    <property type="project" value="InterPro"/>
</dbReference>
<evidence type="ECO:0000256" key="10">
    <source>
        <dbReference type="RuleBase" id="RU000461"/>
    </source>
</evidence>
<evidence type="ECO:0000256" key="6">
    <source>
        <dbReference type="ARBA" id="ARBA00023002"/>
    </source>
</evidence>
<evidence type="ECO:0000256" key="1">
    <source>
        <dbReference type="ARBA" id="ARBA00001971"/>
    </source>
</evidence>
<feature type="binding site" description="axial binding residue" evidence="9">
    <location>
        <position position="533"/>
    </location>
    <ligand>
        <name>heme</name>
        <dbReference type="ChEBI" id="CHEBI:30413"/>
    </ligand>
    <ligandPart>
        <name>Fe</name>
        <dbReference type="ChEBI" id="CHEBI:18248"/>
    </ligandPart>
</feature>
<name>A0A8H6SFE2_9AGAR</name>
<evidence type="ECO:0000256" key="7">
    <source>
        <dbReference type="ARBA" id="ARBA00023004"/>
    </source>
</evidence>
<dbReference type="Pfam" id="PF00067">
    <property type="entry name" value="p450"/>
    <property type="match status" value="1"/>
</dbReference>
<keyword evidence="4 9" id="KW-0349">Heme</keyword>
<evidence type="ECO:0000256" key="9">
    <source>
        <dbReference type="PIRSR" id="PIRSR602401-1"/>
    </source>
</evidence>
<protein>
    <submittedName>
        <fullName evidence="11">Cytochrome P450</fullName>
    </submittedName>
</protein>
<dbReference type="InterPro" id="IPR050364">
    <property type="entry name" value="Cytochrome_P450_fung"/>
</dbReference>
<dbReference type="GO" id="GO:0016705">
    <property type="term" value="F:oxidoreductase activity, acting on paired donors, with incorporation or reduction of molecular oxygen"/>
    <property type="evidence" value="ECO:0007669"/>
    <property type="project" value="InterPro"/>
</dbReference>
<accession>A0A8H6SFE2</accession>
<dbReference type="GO" id="GO:0004497">
    <property type="term" value="F:monooxygenase activity"/>
    <property type="evidence" value="ECO:0007669"/>
    <property type="project" value="UniProtKB-KW"/>
</dbReference>
<comment type="similarity">
    <text evidence="3 10">Belongs to the cytochrome P450 family.</text>
</comment>
<organism evidence="11 12">
    <name type="scientific">Mycena indigotica</name>
    <dbReference type="NCBI Taxonomy" id="2126181"/>
    <lineage>
        <taxon>Eukaryota</taxon>
        <taxon>Fungi</taxon>
        <taxon>Dikarya</taxon>
        <taxon>Basidiomycota</taxon>
        <taxon>Agaricomycotina</taxon>
        <taxon>Agaricomycetes</taxon>
        <taxon>Agaricomycetidae</taxon>
        <taxon>Agaricales</taxon>
        <taxon>Marasmiineae</taxon>
        <taxon>Mycenaceae</taxon>
        <taxon>Mycena</taxon>
    </lineage>
</organism>
<reference evidence="11" key="1">
    <citation type="submission" date="2020-05" db="EMBL/GenBank/DDBJ databases">
        <title>Mycena genomes resolve the evolution of fungal bioluminescence.</title>
        <authorList>
            <person name="Tsai I.J."/>
        </authorList>
    </citation>
    <scope>NUCLEOTIDE SEQUENCE</scope>
    <source>
        <strain evidence="11">171206Taipei</strain>
    </source>
</reference>
<dbReference type="GO" id="GO:0020037">
    <property type="term" value="F:heme binding"/>
    <property type="evidence" value="ECO:0007669"/>
    <property type="project" value="InterPro"/>
</dbReference>
<comment type="pathway">
    <text evidence="2">Secondary metabolite biosynthesis.</text>
</comment>
<dbReference type="EMBL" id="JACAZF010000008">
    <property type="protein sequence ID" value="KAF7296845.1"/>
    <property type="molecule type" value="Genomic_DNA"/>
</dbReference>
<comment type="caution">
    <text evidence="11">The sequence shown here is derived from an EMBL/GenBank/DDBJ whole genome shotgun (WGS) entry which is preliminary data.</text>
</comment>
<keyword evidence="5 9" id="KW-0479">Metal-binding</keyword>
<keyword evidence="7 9" id="KW-0408">Iron</keyword>
<evidence type="ECO:0000313" key="12">
    <source>
        <dbReference type="Proteomes" id="UP000636479"/>
    </source>
</evidence>
<evidence type="ECO:0000256" key="3">
    <source>
        <dbReference type="ARBA" id="ARBA00010617"/>
    </source>
</evidence>
<evidence type="ECO:0000256" key="2">
    <source>
        <dbReference type="ARBA" id="ARBA00005179"/>
    </source>
</evidence>
<proteinExistence type="inferred from homology"/>
<dbReference type="PRINTS" id="PR00385">
    <property type="entry name" value="P450"/>
</dbReference>
<dbReference type="RefSeq" id="XP_037217204.1">
    <property type="nucleotide sequence ID" value="XM_037365792.1"/>
</dbReference>
<dbReference type="Gene3D" id="1.10.630.10">
    <property type="entry name" value="Cytochrome P450"/>
    <property type="match status" value="1"/>
</dbReference>
<dbReference type="Proteomes" id="UP000636479">
    <property type="component" value="Unassembled WGS sequence"/>
</dbReference>
<gene>
    <name evidence="11" type="ORF">MIND_00915800</name>
</gene>
<dbReference type="AlphaFoldDB" id="A0A8H6SFE2"/>
<comment type="cofactor">
    <cofactor evidence="1 9">
        <name>heme</name>
        <dbReference type="ChEBI" id="CHEBI:30413"/>
    </cofactor>
</comment>
<evidence type="ECO:0000256" key="5">
    <source>
        <dbReference type="ARBA" id="ARBA00022723"/>
    </source>
</evidence>
<dbReference type="GeneID" id="59348308"/>
<dbReference type="PANTHER" id="PTHR46300">
    <property type="entry name" value="P450, PUTATIVE (EUROFUNG)-RELATED-RELATED"/>
    <property type="match status" value="1"/>
</dbReference>
<keyword evidence="8 10" id="KW-0503">Monooxygenase</keyword>